<dbReference type="AlphaFoldDB" id="A0A5K7ZBF3"/>
<protein>
    <submittedName>
        <fullName evidence="1">Uncharacterized protein</fullName>
    </submittedName>
</protein>
<gene>
    <name evidence="1" type="ORF">DSCW_58450</name>
</gene>
<evidence type="ECO:0000313" key="1">
    <source>
        <dbReference type="EMBL" id="BBO78428.1"/>
    </source>
</evidence>
<dbReference type="Proteomes" id="UP000427769">
    <property type="component" value="Chromosome"/>
</dbReference>
<sequence>MGTKKEIVFFDELGFGWLLDKDMIDKIREKQAIEQIMIQRSLAELFRRRKRL</sequence>
<keyword evidence="2" id="KW-1185">Reference proteome</keyword>
<accession>A0A5K7ZBF3</accession>
<organism evidence="1 2">
    <name type="scientific">Desulfosarcina widdelii</name>
    <dbReference type="NCBI Taxonomy" id="947919"/>
    <lineage>
        <taxon>Bacteria</taxon>
        <taxon>Pseudomonadati</taxon>
        <taxon>Thermodesulfobacteriota</taxon>
        <taxon>Desulfobacteria</taxon>
        <taxon>Desulfobacterales</taxon>
        <taxon>Desulfosarcinaceae</taxon>
        <taxon>Desulfosarcina</taxon>
    </lineage>
</organism>
<proteinExistence type="predicted"/>
<evidence type="ECO:0000313" key="2">
    <source>
        <dbReference type="Proteomes" id="UP000427769"/>
    </source>
</evidence>
<reference evidence="1 2" key="1">
    <citation type="submission" date="2019-11" db="EMBL/GenBank/DDBJ databases">
        <title>Comparative genomics of hydrocarbon-degrading Desulfosarcina strains.</title>
        <authorList>
            <person name="Watanabe M."/>
            <person name="Kojima H."/>
            <person name="Fukui M."/>
        </authorList>
    </citation>
    <scope>NUCLEOTIDE SEQUENCE [LARGE SCALE GENOMIC DNA]</scope>
    <source>
        <strain evidence="1 2">PP31</strain>
    </source>
</reference>
<dbReference type="KEGG" id="dwd:DSCW_58450"/>
<dbReference type="RefSeq" id="WP_155307065.1">
    <property type="nucleotide sequence ID" value="NZ_AP021875.1"/>
</dbReference>
<dbReference type="OrthoDB" id="5422740at2"/>
<dbReference type="EMBL" id="AP021875">
    <property type="protein sequence ID" value="BBO78428.1"/>
    <property type="molecule type" value="Genomic_DNA"/>
</dbReference>
<name>A0A5K7ZBF3_9BACT</name>